<sequence length="42" mass="4689">MKKRSDYSDFTIIDCTEKGLNVDESPPSGYIAIDPVKNRDGL</sequence>
<gene>
    <name evidence="1" type="ORF">Barrevirus10_16</name>
</gene>
<accession>A0A3G4ZQ91</accession>
<evidence type="ECO:0000313" key="1">
    <source>
        <dbReference type="EMBL" id="AYV77070.1"/>
    </source>
</evidence>
<protein>
    <submittedName>
        <fullName evidence="1">Uncharacterized protein</fullName>
    </submittedName>
</protein>
<feature type="non-terminal residue" evidence="1">
    <location>
        <position position="42"/>
    </location>
</feature>
<proteinExistence type="predicted"/>
<reference evidence="1" key="1">
    <citation type="submission" date="2018-10" db="EMBL/GenBank/DDBJ databases">
        <title>Hidden diversity of soil giant viruses.</title>
        <authorList>
            <person name="Schulz F."/>
            <person name="Alteio L."/>
            <person name="Goudeau D."/>
            <person name="Ryan E.M."/>
            <person name="Malmstrom R.R."/>
            <person name="Blanchard J."/>
            <person name="Woyke T."/>
        </authorList>
    </citation>
    <scope>NUCLEOTIDE SEQUENCE</scope>
    <source>
        <strain evidence="1">BAV1</strain>
    </source>
</reference>
<organism evidence="1">
    <name type="scientific">Barrevirus sp</name>
    <dbReference type="NCBI Taxonomy" id="2487763"/>
    <lineage>
        <taxon>Viruses</taxon>
        <taxon>Varidnaviria</taxon>
        <taxon>Bamfordvirae</taxon>
        <taxon>Nucleocytoviricota</taxon>
        <taxon>Megaviricetes</taxon>
        <taxon>Imitervirales</taxon>
        <taxon>Mimiviridae</taxon>
        <taxon>Klosneuvirinae</taxon>
    </lineage>
</organism>
<dbReference type="EMBL" id="MK072007">
    <property type="protein sequence ID" value="AYV77070.1"/>
    <property type="molecule type" value="Genomic_DNA"/>
</dbReference>
<name>A0A3G4ZQ91_9VIRU</name>